<evidence type="ECO:0000313" key="4">
    <source>
        <dbReference type="Proteomes" id="UP000027100"/>
    </source>
</evidence>
<dbReference type="OrthoDB" id="237393at2"/>
<dbReference type="PANTHER" id="PTHR41339">
    <property type="entry name" value="LIPL48"/>
    <property type="match status" value="1"/>
</dbReference>
<dbReference type="eggNOG" id="COG3291">
    <property type="taxonomic scope" value="Bacteria"/>
</dbReference>
<dbReference type="AlphaFoldDB" id="A0A062VFU9"/>
<comment type="caution">
    <text evidence="3">The sequence shown here is derived from an EMBL/GenBank/DDBJ whole genome shotgun (WGS) entry which is preliminary data.</text>
</comment>
<dbReference type="EMBL" id="ARYM01000006">
    <property type="protein sequence ID" value="KCZ99275.1"/>
    <property type="molecule type" value="Genomic_DNA"/>
</dbReference>
<keyword evidence="2" id="KW-0732">Signal</keyword>
<gene>
    <name evidence="3" type="ORF">HPO_06888</name>
</gene>
<feature type="compositionally biased region" description="Low complexity" evidence="1">
    <location>
        <begin position="53"/>
        <end position="63"/>
    </location>
</feature>
<reference evidence="3 4" key="1">
    <citation type="journal article" date="2014" name="Antonie Van Leeuwenhoek">
        <title>Hyphomonas beringensis sp. nov. and Hyphomonas chukchiensis sp. nov., isolated from surface seawater of the Bering Sea and Chukchi Sea.</title>
        <authorList>
            <person name="Li C."/>
            <person name="Lai Q."/>
            <person name="Li G."/>
            <person name="Dong C."/>
            <person name="Wang J."/>
            <person name="Liao Y."/>
            <person name="Shao Z."/>
        </authorList>
    </citation>
    <scope>NUCLEOTIDE SEQUENCE [LARGE SCALE GENOMIC DNA]</scope>
    <source>
        <strain evidence="3 4">PS728</strain>
    </source>
</reference>
<dbReference type="STRING" id="1280954.HPO_06888"/>
<dbReference type="PANTHER" id="PTHR41339:SF1">
    <property type="entry name" value="SECRETED PROTEIN"/>
    <property type="match status" value="1"/>
</dbReference>
<proteinExistence type="predicted"/>
<sequence>MLTKNNFRAALLGCAAVALLGACSGADGVASPGVGAFVPSPTAPAPTPPTTPTTPTTPTGGPAADCPAEFSNVGTISDKRICQLPSTIVGNLVVPKRDGTIYSVAGRTQVGTDLGSDPNSPIAGRTSGILTIEPGVTIFGNSGGDYLLVNRGSQIFAEGEADDPIILTSRANIAGTATENSIGQWGGLVILGRAPTSDGCGAVTPPNIACEAQVEGADAFYGGNTPTDNSGRIRYLRLSYSGFEIAPNNELNGITLAGVGNGTTFEYVQVHNSSDDGIEIFGGNVNIRYIVLTGNDDDSFDTDSGWRGAAQFGIVYQRSGGGDFAWETSSRGTNTADFFTRPTYSNWTIVMRENSTRDAVVHNTGHTARVYNTVIRHPGNHQCVNIATNATLNNPNGVEGNGPLYRSVFFSCAGGNGDGGAAGTTPATDIPDATVETLLTHPTNVLNGTSTLTGGFINGANENAVTASTFPTSLNAGVGLGTNNTFITGFLTPVDYVGAVRDASDNWYEGWTCSLPGQPTCH</sequence>
<dbReference type="PATRIC" id="fig|1280954.3.peg.1396"/>
<protein>
    <submittedName>
        <fullName evidence="3">Putative lipoprotein</fullName>
    </submittedName>
</protein>
<feature type="region of interest" description="Disordered" evidence="1">
    <location>
        <begin position="40"/>
        <end position="63"/>
    </location>
</feature>
<dbReference type="Proteomes" id="UP000027100">
    <property type="component" value="Unassembled WGS sequence"/>
</dbReference>
<feature type="signal peptide" evidence="2">
    <location>
        <begin position="1"/>
        <end position="26"/>
    </location>
</feature>
<evidence type="ECO:0000313" key="3">
    <source>
        <dbReference type="EMBL" id="KCZ99275.1"/>
    </source>
</evidence>
<keyword evidence="3" id="KW-0449">Lipoprotein</keyword>
<dbReference type="PROSITE" id="PS51257">
    <property type="entry name" value="PROKAR_LIPOPROTEIN"/>
    <property type="match status" value="1"/>
</dbReference>
<accession>A0A062VFU9</accession>
<feature type="chain" id="PRO_5001615664" evidence="2">
    <location>
        <begin position="27"/>
        <end position="522"/>
    </location>
</feature>
<evidence type="ECO:0000256" key="2">
    <source>
        <dbReference type="SAM" id="SignalP"/>
    </source>
</evidence>
<evidence type="ECO:0000256" key="1">
    <source>
        <dbReference type="SAM" id="MobiDB-lite"/>
    </source>
</evidence>
<organism evidence="3 4">
    <name type="scientific">Hyphomonas polymorpha PS728</name>
    <dbReference type="NCBI Taxonomy" id="1280954"/>
    <lineage>
        <taxon>Bacteria</taxon>
        <taxon>Pseudomonadati</taxon>
        <taxon>Pseudomonadota</taxon>
        <taxon>Alphaproteobacteria</taxon>
        <taxon>Hyphomonadales</taxon>
        <taxon>Hyphomonadaceae</taxon>
        <taxon>Hyphomonas</taxon>
    </lineage>
</organism>
<dbReference type="RefSeq" id="WP_035596125.1">
    <property type="nucleotide sequence ID" value="NZ_ARYM01000006.1"/>
</dbReference>
<keyword evidence="4" id="KW-1185">Reference proteome</keyword>
<feature type="compositionally biased region" description="Pro residues" evidence="1">
    <location>
        <begin position="41"/>
        <end position="52"/>
    </location>
</feature>
<name>A0A062VFU9_9PROT</name>